<proteinExistence type="predicted"/>
<protein>
    <submittedName>
        <fullName evidence="2">Prohead core protein</fullName>
    </submittedName>
</protein>
<gene>
    <name evidence="2" type="ORF">UFOVP242_150</name>
</gene>
<reference evidence="2" key="1">
    <citation type="submission" date="2020-05" db="EMBL/GenBank/DDBJ databases">
        <authorList>
            <person name="Chiriac C."/>
            <person name="Salcher M."/>
            <person name="Ghai R."/>
            <person name="Kavagutti S V."/>
        </authorList>
    </citation>
    <scope>NUCLEOTIDE SEQUENCE</scope>
</reference>
<sequence>MSVEQKIKSLLNRASGAEQLTEAKLDEASETVVADGKPSVNVAKDTSKSGQGSGQGDTTQPMMGNSKKADVEEVADATGKNSAAAKATKETNPLPMKGDAKSVKTQANEESAEEGETIAEEETVDIKAQLDVIFGQDLSEEFRTKATSIFEAAVIARVNNEMEKVTAKLEEQTSTQLVEFKEALVEKVDGYLNYVVEQYMEENKLAVESGLRTEIAEDFISGMKTLFKEHFIEVPEEKYDVLEELQTKSEDLQVKLDESITQSIELAKELNALKAASILDEQTKDLAATEAEKLKKLVEGVDFDSEDLYREKVSVIKENYFPKTPKQSPEKMLVEESGTNPAAFVDNNTMMSKYVDVLSRSIKTR</sequence>
<organism evidence="2">
    <name type="scientific">uncultured Caudovirales phage</name>
    <dbReference type="NCBI Taxonomy" id="2100421"/>
    <lineage>
        <taxon>Viruses</taxon>
        <taxon>Duplodnaviria</taxon>
        <taxon>Heunggongvirae</taxon>
        <taxon>Uroviricota</taxon>
        <taxon>Caudoviricetes</taxon>
        <taxon>Peduoviridae</taxon>
        <taxon>Maltschvirus</taxon>
        <taxon>Maltschvirus maltsch</taxon>
    </lineage>
</organism>
<dbReference type="Pfam" id="PF25623">
    <property type="entry name" value="T4_CASP"/>
    <property type="match status" value="1"/>
</dbReference>
<dbReference type="InterPro" id="IPR057966">
    <property type="entry name" value="T4_SCAF"/>
</dbReference>
<evidence type="ECO:0000256" key="1">
    <source>
        <dbReference type="SAM" id="MobiDB-lite"/>
    </source>
</evidence>
<accession>A0A6J7WVD3</accession>
<feature type="compositionally biased region" description="Acidic residues" evidence="1">
    <location>
        <begin position="110"/>
        <end position="120"/>
    </location>
</feature>
<feature type="region of interest" description="Disordered" evidence="1">
    <location>
        <begin position="22"/>
        <end position="120"/>
    </location>
</feature>
<dbReference type="EMBL" id="LR798294">
    <property type="protein sequence ID" value="CAB5221936.1"/>
    <property type="molecule type" value="Genomic_DNA"/>
</dbReference>
<evidence type="ECO:0000313" key="2">
    <source>
        <dbReference type="EMBL" id="CAB5221936.1"/>
    </source>
</evidence>
<name>A0A6J7WVD3_9CAUD</name>